<comment type="pathway">
    <text evidence="5">Cofactor biosynthesis; (R)-pantothenate biosynthesis; (R)-pantoate from 3-methyl-2-oxobutanoate: step 1/2.</text>
</comment>
<comment type="subcellular location">
    <subcellularLocation>
        <location evidence="5">Cytoplasm</location>
    </subcellularLocation>
</comment>
<evidence type="ECO:0000256" key="2">
    <source>
        <dbReference type="ARBA" id="ARBA00011424"/>
    </source>
</evidence>
<evidence type="ECO:0000313" key="7">
    <source>
        <dbReference type="Proteomes" id="UP001157126"/>
    </source>
</evidence>
<dbReference type="NCBIfam" id="TIGR00222">
    <property type="entry name" value="panB"/>
    <property type="match status" value="1"/>
</dbReference>
<keyword evidence="7" id="KW-1185">Reference proteome</keyword>
<keyword evidence="5" id="KW-0460">Magnesium</keyword>
<dbReference type="HAMAP" id="MF_00156">
    <property type="entry name" value="PanB"/>
    <property type="match status" value="1"/>
</dbReference>
<dbReference type="Gene3D" id="3.20.20.60">
    <property type="entry name" value="Phosphoenolpyruvate-binding domains"/>
    <property type="match status" value="1"/>
</dbReference>
<keyword evidence="5" id="KW-0963">Cytoplasm</keyword>
<accession>A0ABQ6ILT6</accession>
<evidence type="ECO:0000256" key="5">
    <source>
        <dbReference type="HAMAP-Rule" id="MF_00156"/>
    </source>
</evidence>
<proteinExistence type="inferred from homology"/>
<dbReference type="EMBL" id="BSUO01000001">
    <property type="protein sequence ID" value="GMA38389.1"/>
    <property type="molecule type" value="Genomic_DNA"/>
</dbReference>
<evidence type="ECO:0000256" key="4">
    <source>
        <dbReference type="ARBA" id="ARBA00022679"/>
    </source>
</evidence>
<dbReference type="InterPro" id="IPR040442">
    <property type="entry name" value="Pyrv_kinase-like_dom_sf"/>
</dbReference>
<dbReference type="PIRSF" id="PIRSF000388">
    <property type="entry name" value="Pantoate_hydroxy_MeTrfase"/>
    <property type="match status" value="1"/>
</dbReference>
<dbReference type="EC" id="2.1.2.11" evidence="5"/>
<keyword evidence="4 5" id="KW-0808">Transferase</keyword>
<feature type="binding site" evidence="5">
    <location>
        <position position="83"/>
    </location>
    <ligand>
        <name>Mg(2+)</name>
        <dbReference type="ChEBI" id="CHEBI:18420"/>
    </ligand>
</feature>
<feature type="binding site" evidence="5">
    <location>
        <position position="44"/>
    </location>
    <ligand>
        <name>Mg(2+)</name>
        <dbReference type="ChEBI" id="CHEBI:18420"/>
    </ligand>
</feature>
<dbReference type="Proteomes" id="UP001157126">
    <property type="component" value="Unassembled WGS sequence"/>
</dbReference>
<dbReference type="SUPFAM" id="SSF51621">
    <property type="entry name" value="Phosphoenolpyruvate/pyruvate domain"/>
    <property type="match status" value="1"/>
</dbReference>
<name>A0ABQ6ILT6_9MICO</name>
<sequence length="282" mass="29917">MRTTLRDIARLYAEGRRFTMVTAYDYTSARIAERAGLPLLLVGDSLGMVVQGQDSTLPVTVDDIVYHARAVVRGCRTPLVVGDLPFLTYATEADAVSAARRVMAEGGCGSVKLEGGREIAPIVRRLVHSGVPVMGHLGFTPQSQHQIGVRVQGRDAAAARDLVLDALALQEAGAWGIVLELVPAPLAREVTARLSIPTIGIGAGPHCSGEVQVWHDVLGLFDDHVPRHTRRYAALADAATDALTALAADVEGGTFPAAPNSATMDETVLADALREVDEETAR</sequence>
<keyword evidence="5" id="KW-0479">Metal-binding</keyword>
<comment type="subunit">
    <text evidence="2 5">Homodecamer; pentamer of dimers.</text>
</comment>
<evidence type="ECO:0000313" key="6">
    <source>
        <dbReference type="EMBL" id="GMA38389.1"/>
    </source>
</evidence>
<dbReference type="RefSeq" id="WP_284302460.1">
    <property type="nucleotide sequence ID" value="NZ_BSUO01000001.1"/>
</dbReference>
<protein>
    <recommendedName>
        <fullName evidence="5">3-methyl-2-oxobutanoate hydroxymethyltransferase</fullName>
        <ecNumber evidence="5">2.1.2.11</ecNumber>
    </recommendedName>
    <alternativeName>
        <fullName evidence="5">Ketopantoate hydroxymethyltransferase</fullName>
        <shortName evidence="5">KPHMT</shortName>
    </alternativeName>
</protein>
<feature type="binding site" evidence="5">
    <location>
        <position position="114"/>
    </location>
    <ligand>
        <name>Mg(2+)</name>
        <dbReference type="ChEBI" id="CHEBI:18420"/>
    </ligand>
</feature>
<feature type="binding site" evidence="5">
    <location>
        <position position="83"/>
    </location>
    <ligand>
        <name>3-methyl-2-oxobutanoate</name>
        <dbReference type="ChEBI" id="CHEBI:11851"/>
    </ligand>
</feature>
<organism evidence="6 7">
    <name type="scientific">Mobilicoccus caccae</name>
    <dbReference type="NCBI Taxonomy" id="1859295"/>
    <lineage>
        <taxon>Bacteria</taxon>
        <taxon>Bacillati</taxon>
        <taxon>Actinomycetota</taxon>
        <taxon>Actinomycetes</taxon>
        <taxon>Micrococcales</taxon>
        <taxon>Dermatophilaceae</taxon>
        <taxon>Mobilicoccus</taxon>
    </lineage>
</organism>
<evidence type="ECO:0000256" key="3">
    <source>
        <dbReference type="ARBA" id="ARBA00022655"/>
    </source>
</evidence>
<reference evidence="7" key="1">
    <citation type="journal article" date="2019" name="Int. J. Syst. Evol. Microbiol.">
        <title>The Global Catalogue of Microorganisms (GCM) 10K type strain sequencing project: providing services to taxonomists for standard genome sequencing and annotation.</title>
        <authorList>
            <consortium name="The Broad Institute Genomics Platform"/>
            <consortium name="The Broad Institute Genome Sequencing Center for Infectious Disease"/>
            <person name="Wu L."/>
            <person name="Ma J."/>
        </authorList>
    </citation>
    <scope>NUCLEOTIDE SEQUENCE [LARGE SCALE GENOMIC DNA]</scope>
    <source>
        <strain evidence="7">NBRC 113072</strain>
    </source>
</reference>
<feature type="binding site" evidence="5">
    <location>
        <begin position="44"/>
        <end position="45"/>
    </location>
    <ligand>
        <name>3-methyl-2-oxobutanoate</name>
        <dbReference type="ChEBI" id="CHEBI:11851"/>
    </ligand>
</feature>
<dbReference type="PANTHER" id="PTHR20881">
    <property type="entry name" value="3-METHYL-2-OXOBUTANOATE HYDROXYMETHYLTRANSFERASE"/>
    <property type="match status" value="1"/>
</dbReference>
<comment type="function">
    <text evidence="5">Catalyzes the reversible reaction in which hydroxymethyl group from 5,10-methylenetetrahydrofolate is transferred onto alpha-ketoisovalerate to form ketopantoate.</text>
</comment>
<dbReference type="Pfam" id="PF02548">
    <property type="entry name" value="Pantoate_transf"/>
    <property type="match status" value="1"/>
</dbReference>
<feature type="binding site" evidence="5">
    <location>
        <position position="112"/>
    </location>
    <ligand>
        <name>3-methyl-2-oxobutanoate</name>
        <dbReference type="ChEBI" id="CHEBI:11851"/>
    </ligand>
</feature>
<comment type="caution">
    <text evidence="6">The sequence shown here is derived from an EMBL/GenBank/DDBJ whole genome shotgun (WGS) entry which is preliminary data.</text>
</comment>
<dbReference type="InterPro" id="IPR015813">
    <property type="entry name" value="Pyrv/PenolPyrv_kinase-like_dom"/>
</dbReference>
<comment type="cofactor">
    <cofactor evidence="5">
        <name>Mg(2+)</name>
        <dbReference type="ChEBI" id="CHEBI:18420"/>
    </cofactor>
    <text evidence="5">Binds 1 Mg(2+) ion per subunit.</text>
</comment>
<dbReference type="CDD" id="cd06557">
    <property type="entry name" value="KPHMT-like"/>
    <property type="match status" value="1"/>
</dbReference>
<keyword evidence="3 5" id="KW-0566">Pantothenate biosynthesis</keyword>
<comment type="catalytic activity">
    <reaction evidence="5">
        <text>(6R)-5,10-methylene-5,6,7,8-tetrahydrofolate + 3-methyl-2-oxobutanoate + H2O = 2-dehydropantoate + (6S)-5,6,7,8-tetrahydrofolate</text>
        <dbReference type="Rhea" id="RHEA:11824"/>
        <dbReference type="ChEBI" id="CHEBI:11561"/>
        <dbReference type="ChEBI" id="CHEBI:11851"/>
        <dbReference type="ChEBI" id="CHEBI:15377"/>
        <dbReference type="ChEBI" id="CHEBI:15636"/>
        <dbReference type="ChEBI" id="CHEBI:57453"/>
        <dbReference type="EC" id="2.1.2.11"/>
    </reaction>
</comment>
<gene>
    <name evidence="5 6" type="primary">panB</name>
    <name evidence="6" type="ORF">GCM10025883_04340</name>
</gene>
<comment type="similarity">
    <text evidence="1 5">Belongs to the PanB family.</text>
</comment>
<feature type="active site" description="Proton acceptor" evidence="5">
    <location>
        <position position="180"/>
    </location>
</feature>
<dbReference type="PANTHER" id="PTHR20881:SF0">
    <property type="entry name" value="3-METHYL-2-OXOBUTANOATE HYDROXYMETHYLTRANSFERASE"/>
    <property type="match status" value="1"/>
</dbReference>
<dbReference type="NCBIfam" id="NF001452">
    <property type="entry name" value="PRK00311.1"/>
    <property type="match status" value="1"/>
</dbReference>
<evidence type="ECO:0000256" key="1">
    <source>
        <dbReference type="ARBA" id="ARBA00008676"/>
    </source>
</evidence>
<dbReference type="InterPro" id="IPR003700">
    <property type="entry name" value="Pantoate_hydroxy_MeTrfase"/>
</dbReference>